<evidence type="ECO:0000256" key="6">
    <source>
        <dbReference type="ARBA" id="ARBA00023136"/>
    </source>
</evidence>
<evidence type="ECO:0000256" key="3">
    <source>
        <dbReference type="ARBA" id="ARBA00022692"/>
    </source>
</evidence>
<dbReference type="UniPathway" id="UPA00378"/>
<dbReference type="AlphaFoldDB" id="L8GDI1"/>
<comment type="similarity">
    <text evidence="2 7">Belongs to the DPM3 family.</text>
</comment>
<dbReference type="VEuPathDB" id="AmoebaDB:ACA1_145770"/>
<keyword evidence="3" id="KW-0812">Transmembrane</keyword>
<dbReference type="RefSeq" id="XP_004332937.1">
    <property type="nucleotide sequence ID" value="XM_004332889.1"/>
</dbReference>
<keyword evidence="4 7" id="KW-0256">Endoplasmic reticulum</keyword>
<dbReference type="PANTHER" id="PTHR16433:SF0">
    <property type="entry name" value="DOLICHOL-PHOSPHATE MANNOSYLTRANSFERASE SUBUNIT 3"/>
    <property type="match status" value="1"/>
</dbReference>
<comment type="subcellular location">
    <subcellularLocation>
        <location evidence="1 7">Endoplasmic reticulum membrane</location>
        <topology evidence="1 7">Multi-pass membrane protein</topology>
    </subcellularLocation>
</comment>
<evidence type="ECO:0000256" key="5">
    <source>
        <dbReference type="ARBA" id="ARBA00022989"/>
    </source>
</evidence>
<evidence type="ECO:0000313" key="8">
    <source>
        <dbReference type="EMBL" id="ELR10924.1"/>
    </source>
</evidence>
<dbReference type="OrthoDB" id="2014333at2759"/>
<evidence type="ECO:0000313" key="9">
    <source>
        <dbReference type="Proteomes" id="UP000011083"/>
    </source>
</evidence>
<reference evidence="8 9" key="1">
    <citation type="journal article" date="2013" name="Genome Biol.">
        <title>Genome of Acanthamoeba castellanii highlights extensive lateral gene transfer and early evolution of tyrosine kinase signaling.</title>
        <authorList>
            <person name="Clarke M."/>
            <person name="Lohan A.J."/>
            <person name="Liu B."/>
            <person name="Lagkouvardos I."/>
            <person name="Roy S."/>
            <person name="Zafar N."/>
            <person name="Bertelli C."/>
            <person name="Schilde C."/>
            <person name="Kianianmomeni A."/>
            <person name="Burglin T.R."/>
            <person name="Frech C."/>
            <person name="Turcotte B."/>
            <person name="Kopec K.O."/>
            <person name="Synnott J.M."/>
            <person name="Choo C."/>
            <person name="Paponov I."/>
            <person name="Finkler A."/>
            <person name="Soon Heng Tan C."/>
            <person name="Hutchins A.P."/>
            <person name="Weinmeier T."/>
            <person name="Rattei T."/>
            <person name="Chu J.S."/>
            <person name="Gimenez G."/>
            <person name="Irimia M."/>
            <person name="Rigden D.J."/>
            <person name="Fitzpatrick D.A."/>
            <person name="Lorenzo-Morales J."/>
            <person name="Bateman A."/>
            <person name="Chiu C.H."/>
            <person name="Tang P."/>
            <person name="Hegemann P."/>
            <person name="Fromm H."/>
            <person name="Raoult D."/>
            <person name="Greub G."/>
            <person name="Miranda-Saavedra D."/>
            <person name="Chen N."/>
            <person name="Nash P."/>
            <person name="Ginger M.L."/>
            <person name="Horn M."/>
            <person name="Schaap P."/>
            <person name="Caler L."/>
            <person name="Loftus B."/>
        </authorList>
    </citation>
    <scope>NUCLEOTIDE SEQUENCE [LARGE SCALE GENOMIC DNA]</scope>
    <source>
        <strain evidence="8 9">Neff</strain>
    </source>
</reference>
<comment type="subunit">
    <text evidence="7">Component of the dolichol-phosphate mannose (DPM) synthase complex.</text>
</comment>
<dbReference type="Pfam" id="PF08285">
    <property type="entry name" value="DPM3"/>
    <property type="match status" value="1"/>
</dbReference>
<keyword evidence="9" id="KW-1185">Reference proteome</keyword>
<protein>
    <recommendedName>
        <fullName evidence="7">Dolichol-phosphate mannosyltransferase subunit 3</fullName>
    </recommendedName>
</protein>
<name>L8GDI1_ACACF</name>
<comment type="pathway">
    <text evidence="7">Protein modification; protein glycosylation.</text>
</comment>
<dbReference type="GeneID" id="14911343"/>
<dbReference type="GO" id="GO:0033185">
    <property type="term" value="C:dolichol-phosphate-mannose synthase complex"/>
    <property type="evidence" value="ECO:0007669"/>
    <property type="project" value="TreeGrafter"/>
</dbReference>
<sequence length="61" mass="6979">MKKAPFLALVAFGVYSLVRILYNLAIFPVCPEALTEMRKEMKEAEADLKKKGFKFPNKKTD</sequence>
<dbReference type="PANTHER" id="PTHR16433">
    <property type="entry name" value="DOLICHOL-PHOSPHATE MANNOSYLTRANSFERASE SUBUNIT 3"/>
    <property type="match status" value="1"/>
</dbReference>
<keyword evidence="5" id="KW-1133">Transmembrane helix</keyword>
<dbReference type="GO" id="GO:0006506">
    <property type="term" value="P:GPI anchor biosynthetic process"/>
    <property type="evidence" value="ECO:0007669"/>
    <property type="project" value="TreeGrafter"/>
</dbReference>
<evidence type="ECO:0000256" key="1">
    <source>
        <dbReference type="ARBA" id="ARBA00004477"/>
    </source>
</evidence>
<dbReference type="STRING" id="1257118.L8GDI1"/>
<evidence type="ECO:0000256" key="2">
    <source>
        <dbReference type="ARBA" id="ARBA00010430"/>
    </source>
</evidence>
<evidence type="ECO:0000256" key="4">
    <source>
        <dbReference type="ARBA" id="ARBA00022824"/>
    </source>
</evidence>
<dbReference type="Proteomes" id="UP000011083">
    <property type="component" value="Unassembled WGS sequence"/>
</dbReference>
<evidence type="ECO:0000256" key="7">
    <source>
        <dbReference type="RuleBase" id="RU365085"/>
    </source>
</evidence>
<dbReference type="EMBL" id="KB008171">
    <property type="protein sequence ID" value="ELR10924.1"/>
    <property type="molecule type" value="Genomic_DNA"/>
</dbReference>
<organism evidence="8 9">
    <name type="scientific">Acanthamoeba castellanii (strain ATCC 30010 / Neff)</name>
    <dbReference type="NCBI Taxonomy" id="1257118"/>
    <lineage>
        <taxon>Eukaryota</taxon>
        <taxon>Amoebozoa</taxon>
        <taxon>Discosea</taxon>
        <taxon>Longamoebia</taxon>
        <taxon>Centramoebida</taxon>
        <taxon>Acanthamoebidae</taxon>
        <taxon>Acanthamoeba</taxon>
    </lineage>
</organism>
<proteinExistence type="inferred from homology"/>
<gene>
    <name evidence="8" type="ORF">ACA1_145770</name>
</gene>
<dbReference type="GO" id="GO:0005789">
    <property type="term" value="C:endoplasmic reticulum membrane"/>
    <property type="evidence" value="ECO:0007669"/>
    <property type="project" value="UniProtKB-SubCell"/>
</dbReference>
<keyword evidence="6" id="KW-0472">Membrane</keyword>
<accession>L8GDI1</accession>
<comment type="function">
    <text evidence="7">Stabilizer subunit of the dolichol-phosphate mannose (DPM) synthase complex; tethers catalytic subunit to the ER.</text>
</comment>
<dbReference type="KEGG" id="acan:ACA1_145770"/>
<dbReference type="InterPro" id="IPR013174">
    <property type="entry name" value="DPM3"/>
</dbReference>